<feature type="transmembrane region" description="Helical" evidence="7">
    <location>
        <begin position="189"/>
        <end position="208"/>
    </location>
</feature>
<evidence type="ECO:0000256" key="3">
    <source>
        <dbReference type="ARBA" id="ARBA00022475"/>
    </source>
</evidence>
<keyword evidence="5 7" id="KW-1133">Transmembrane helix</keyword>
<comment type="caution">
    <text evidence="11">The sequence shown here is derived from an EMBL/GenBank/DDBJ whole genome shotgun (WGS) entry which is preliminary data.</text>
</comment>
<comment type="similarity">
    <text evidence="2">Belongs to the concentrative nucleoside transporter (CNT) (TC 2.A.41) family.</text>
</comment>
<proteinExistence type="inferred from homology"/>
<protein>
    <submittedName>
        <fullName evidence="11">NupC/NupG family nucleoside CNT transporter</fullName>
    </submittedName>
</protein>
<dbReference type="Pfam" id="PF07662">
    <property type="entry name" value="Nucleos_tra2_C"/>
    <property type="match status" value="1"/>
</dbReference>
<feature type="transmembrane region" description="Helical" evidence="7">
    <location>
        <begin position="405"/>
        <end position="427"/>
    </location>
</feature>
<comment type="subcellular location">
    <subcellularLocation>
        <location evidence="1">Cell membrane</location>
        <topology evidence="1">Multi-pass membrane protein</topology>
    </subcellularLocation>
</comment>
<evidence type="ECO:0000256" key="6">
    <source>
        <dbReference type="ARBA" id="ARBA00023136"/>
    </source>
</evidence>
<evidence type="ECO:0000313" key="12">
    <source>
        <dbReference type="Proteomes" id="UP001596024"/>
    </source>
</evidence>
<evidence type="ECO:0000259" key="9">
    <source>
        <dbReference type="Pfam" id="PF07662"/>
    </source>
</evidence>
<feature type="transmembrane region" description="Helical" evidence="7">
    <location>
        <begin position="12"/>
        <end position="33"/>
    </location>
</feature>
<dbReference type="Proteomes" id="UP001596024">
    <property type="component" value="Unassembled WGS sequence"/>
</dbReference>
<feature type="transmembrane region" description="Helical" evidence="7">
    <location>
        <begin position="315"/>
        <end position="332"/>
    </location>
</feature>
<feature type="transmembrane region" description="Helical" evidence="7">
    <location>
        <begin position="277"/>
        <end position="303"/>
    </location>
</feature>
<evidence type="ECO:0000256" key="2">
    <source>
        <dbReference type="ARBA" id="ARBA00009033"/>
    </source>
</evidence>
<dbReference type="InterPro" id="IPR011642">
    <property type="entry name" value="Gate_dom"/>
</dbReference>
<feature type="transmembrane region" description="Helical" evidence="7">
    <location>
        <begin position="65"/>
        <end position="89"/>
    </location>
</feature>
<feature type="domain" description="Concentrative nucleoside transporter N-terminal" evidence="8">
    <location>
        <begin position="20"/>
        <end position="91"/>
    </location>
</feature>
<sequence>MPAVRGNFMEDMGLQLRSLLGVFAFVAIAWALGPRKMPPWVLILGAVIVQFAIAFALYSFAPTRAFLASLTGVVEVLQAATTMGTSFVFGYVGGGESPFLINPDANASTFIFAFQALPMVIVLSAISALLWRWRVLEFAVRGFALMFRRILNLSGAASLGAAANIFLGMTESPVLIRPRLPTMSRSDLFLIMTVGFSTVAGSVMAIYVSQLTGVVADAAGHILTASLISVPAAVLLARLMHPQDETEEQASKEKVPVNLYHSSMDALTTGVSDGVRLFVNIIAMLLVFTAIVALINFSLAAAGEINGAPMSVERVLGWFFAPLVWLAGIPWAEAQTAGSIMGLKTALNEIFAYDALSNTGDELSARSRLIMTYAVCGFANFSSVGILIGGLIAVAPSRRADILSLAPRALISGTLATLMTGAVIGALPGGLFGL</sequence>
<gene>
    <name evidence="11" type="ORF">ACFPB0_04300</name>
</gene>
<feature type="transmembrane region" description="Helical" evidence="7">
    <location>
        <begin position="220"/>
        <end position="240"/>
    </location>
</feature>
<dbReference type="InterPro" id="IPR011657">
    <property type="entry name" value="CNT_C_dom"/>
</dbReference>
<evidence type="ECO:0000256" key="1">
    <source>
        <dbReference type="ARBA" id="ARBA00004651"/>
    </source>
</evidence>
<accession>A0ABV9NC10</accession>
<keyword evidence="12" id="KW-1185">Reference proteome</keyword>
<feature type="transmembrane region" description="Helical" evidence="7">
    <location>
        <begin position="370"/>
        <end position="393"/>
    </location>
</feature>
<evidence type="ECO:0000259" key="10">
    <source>
        <dbReference type="Pfam" id="PF07670"/>
    </source>
</evidence>
<dbReference type="InterPro" id="IPR002668">
    <property type="entry name" value="CNT_N_dom"/>
</dbReference>
<dbReference type="PANTHER" id="PTHR10590">
    <property type="entry name" value="SODIUM/NUCLEOSIDE COTRANSPORTER"/>
    <property type="match status" value="1"/>
</dbReference>
<feature type="transmembrane region" description="Helical" evidence="7">
    <location>
        <begin position="109"/>
        <end position="130"/>
    </location>
</feature>
<keyword evidence="6 7" id="KW-0472">Membrane</keyword>
<keyword evidence="3" id="KW-1003">Cell membrane</keyword>
<reference evidence="12" key="1">
    <citation type="journal article" date="2019" name="Int. J. Syst. Evol. Microbiol.">
        <title>The Global Catalogue of Microorganisms (GCM) 10K type strain sequencing project: providing services to taxonomists for standard genome sequencing and annotation.</title>
        <authorList>
            <consortium name="The Broad Institute Genomics Platform"/>
            <consortium name="The Broad Institute Genome Sequencing Center for Infectious Disease"/>
            <person name="Wu L."/>
            <person name="Ma J."/>
        </authorList>
    </citation>
    <scope>NUCLEOTIDE SEQUENCE [LARGE SCALE GENOMIC DNA]</scope>
    <source>
        <strain evidence="12">CCUG 62981</strain>
    </source>
</reference>
<name>A0ABV9NC10_9PROT</name>
<organism evidence="11 12">
    <name type="scientific">Glycocaulis abyssi</name>
    <dbReference type="NCBI Taxonomy" id="1433403"/>
    <lineage>
        <taxon>Bacteria</taxon>
        <taxon>Pseudomonadati</taxon>
        <taxon>Pseudomonadota</taxon>
        <taxon>Alphaproteobacteria</taxon>
        <taxon>Maricaulales</taxon>
        <taxon>Maricaulaceae</taxon>
        <taxon>Glycocaulis</taxon>
    </lineage>
</organism>
<feature type="transmembrane region" description="Helical" evidence="7">
    <location>
        <begin position="150"/>
        <end position="169"/>
    </location>
</feature>
<feature type="transmembrane region" description="Helical" evidence="7">
    <location>
        <begin position="39"/>
        <end position="58"/>
    </location>
</feature>
<feature type="domain" description="Concentrative nucleoside transporter C-terminal" evidence="9">
    <location>
        <begin position="221"/>
        <end position="425"/>
    </location>
</feature>
<dbReference type="Pfam" id="PF01773">
    <property type="entry name" value="Nucleos_tra2_N"/>
    <property type="match status" value="1"/>
</dbReference>
<dbReference type="InterPro" id="IPR008276">
    <property type="entry name" value="C_nuclsd_transpt"/>
</dbReference>
<evidence type="ECO:0000256" key="4">
    <source>
        <dbReference type="ARBA" id="ARBA00022692"/>
    </source>
</evidence>
<evidence type="ECO:0000256" key="7">
    <source>
        <dbReference type="SAM" id="Phobius"/>
    </source>
</evidence>
<dbReference type="EMBL" id="JBHSGQ010000002">
    <property type="protein sequence ID" value="MFC4724505.1"/>
    <property type="molecule type" value="Genomic_DNA"/>
</dbReference>
<dbReference type="Pfam" id="PF07670">
    <property type="entry name" value="Gate"/>
    <property type="match status" value="1"/>
</dbReference>
<dbReference type="PANTHER" id="PTHR10590:SF4">
    <property type="entry name" value="SOLUTE CARRIER FAMILY 28 MEMBER 3"/>
    <property type="match status" value="1"/>
</dbReference>
<dbReference type="RefSeq" id="WP_382436281.1">
    <property type="nucleotide sequence ID" value="NZ_JBHSGQ010000002.1"/>
</dbReference>
<evidence type="ECO:0000256" key="5">
    <source>
        <dbReference type="ARBA" id="ARBA00022989"/>
    </source>
</evidence>
<feature type="domain" description="Nucleoside transporter/FeoB GTPase Gate" evidence="10">
    <location>
        <begin position="114"/>
        <end position="210"/>
    </location>
</feature>
<keyword evidence="4 7" id="KW-0812">Transmembrane</keyword>
<evidence type="ECO:0000313" key="11">
    <source>
        <dbReference type="EMBL" id="MFC4724505.1"/>
    </source>
</evidence>
<evidence type="ECO:0000259" key="8">
    <source>
        <dbReference type="Pfam" id="PF01773"/>
    </source>
</evidence>